<feature type="transmembrane region" description="Helical" evidence="2">
    <location>
        <begin position="84"/>
        <end position="103"/>
    </location>
</feature>
<evidence type="ECO:0000256" key="2">
    <source>
        <dbReference type="SAM" id="Phobius"/>
    </source>
</evidence>
<organism evidence="3 4">
    <name type="scientific">Protopolystoma xenopodis</name>
    <dbReference type="NCBI Taxonomy" id="117903"/>
    <lineage>
        <taxon>Eukaryota</taxon>
        <taxon>Metazoa</taxon>
        <taxon>Spiralia</taxon>
        <taxon>Lophotrochozoa</taxon>
        <taxon>Platyhelminthes</taxon>
        <taxon>Monogenea</taxon>
        <taxon>Polyopisthocotylea</taxon>
        <taxon>Polystomatidea</taxon>
        <taxon>Polystomatidae</taxon>
        <taxon>Protopolystoma</taxon>
    </lineage>
</organism>
<protein>
    <submittedName>
        <fullName evidence="3">Uncharacterized protein</fullName>
    </submittedName>
</protein>
<evidence type="ECO:0000313" key="3">
    <source>
        <dbReference type="EMBL" id="VEL23204.1"/>
    </source>
</evidence>
<keyword evidence="2" id="KW-0472">Membrane</keyword>
<reference evidence="3" key="1">
    <citation type="submission" date="2018-11" db="EMBL/GenBank/DDBJ databases">
        <authorList>
            <consortium name="Pathogen Informatics"/>
        </authorList>
    </citation>
    <scope>NUCLEOTIDE SEQUENCE</scope>
</reference>
<dbReference type="Proteomes" id="UP000784294">
    <property type="component" value="Unassembled WGS sequence"/>
</dbReference>
<feature type="region of interest" description="Disordered" evidence="1">
    <location>
        <begin position="1"/>
        <end position="21"/>
    </location>
</feature>
<evidence type="ECO:0000313" key="4">
    <source>
        <dbReference type="Proteomes" id="UP000784294"/>
    </source>
</evidence>
<keyword evidence="2" id="KW-0812">Transmembrane</keyword>
<accession>A0A3S4ZYX0</accession>
<gene>
    <name evidence="3" type="ORF">PXEA_LOCUS16644</name>
</gene>
<name>A0A3S4ZYX0_9PLAT</name>
<keyword evidence="4" id="KW-1185">Reference proteome</keyword>
<evidence type="ECO:0000256" key="1">
    <source>
        <dbReference type="SAM" id="MobiDB-lite"/>
    </source>
</evidence>
<dbReference type="AlphaFoldDB" id="A0A3S4ZYX0"/>
<keyword evidence="2" id="KW-1133">Transmembrane helix</keyword>
<sequence>MVQPSQFLDQRSLRHSPPPASDLRYDNIGWISKSNEEQSDSAWQLKQGPRTMSYSQRLHDNFGCICKTDFVRTDVTLTSATSNFAFPLLSIIHFLFYSVKCPAGKEKRRRE</sequence>
<comment type="caution">
    <text evidence="3">The sequence shown here is derived from an EMBL/GenBank/DDBJ whole genome shotgun (WGS) entry which is preliminary data.</text>
</comment>
<proteinExistence type="predicted"/>
<dbReference type="EMBL" id="CAAALY010060605">
    <property type="protein sequence ID" value="VEL23204.1"/>
    <property type="molecule type" value="Genomic_DNA"/>
</dbReference>